<comment type="caution">
    <text evidence="1">The sequence shown here is derived from an EMBL/GenBank/DDBJ whole genome shotgun (WGS) entry which is preliminary data.</text>
</comment>
<organism evidence="1 2">
    <name type="scientific">Sphingomonas mucosissima</name>
    <dbReference type="NCBI Taxonomy" id="370959"/>
    <lineage>
        <taxon>Bacteria</taxon>
        <taxon>Pseudomonadati</taxon>
        <taxon>Pseudomonadota</taxon>
        <taxon>Alphaproteobacteria</taxon>
        <taxon>Sphingomonadales</taxon>
        <taxon>Sphingomonadaceae</taxon>
        <taxon>Sphingomonas</taxon>
    </lineage>
</organism>
<evidence type="ECO:0000313" key="1">
    <source>
        <dbReference type="EMBL" id="OWK29955.1"/>
    </source>
</evidence>
<dbReference type="AlphaFoldDB" id="A0A245ZJR4"/>
<dbReference type="RefSeq" id="WP_140418464.1">
    <property type="nucleotide sequence ID" value="NZ_NBBJ01000003.1"/>
</dbReference>
<gene>
    <name evidence="1" type="ORF">SPMU_23770</name>
</gene>
<name>A0A245ZJR4_9SPHN</name>
<reference evidence="1 2" key="1">
    <citation type="submission" date="2017-03" db="EMBL/GenBank/DDBJ databases">
        <title>Genome sequence of Sphingomonas mucosissima DSM 17494.</title>
        <authorList>
            <person name="Poehlein A."/>
            <person name="Wuebbeler J.H."/>
            <person name="Steinbuechel A."/>
            <person name="Daniel R."/>
        </authorList>
    </citation>
    <scope>NUCLEOTIDE SEQUENCE [LARGE SCALE GENOMIC DNA]</scope>
    <source>
        <strain evidence="1 2">DSM 17494</strain>
    </source>
</reference>
<dbReference type="EMBL" id="NBBJ01000003">
    <property type="protein sequence ID" value="OWK29955.1"/>
    <property type="molecule type" value="Genomic_DNA"/>
</dbReference>
<protein>
    <submittedName>
        <fullName evidence="1">Uncharacterized protein</fullName>
    </submittedName>
</protein>
<sequence length="60" mass="6903">MNQLIVKELRDCIATVPTERVAREVLELRLRHATVWGKVLVAHLANEVMRRPKSSTAIPW</sequence>
<evidence type="ECO:0000313" key="2">
    <source>
        <dbReference type="Proteomes" id="UP000197783"/>
    </source>
</evidence>
<proteinExistence type="predicted"/>
<dbReference type="Proteomes" id="UP000197783">
    <property type="component" value="Unassembled WGS sequence"/>
</dbReference>
<keyword evidence="2" id="KW-1185">Reference proteome</keyword>
<accession>A0A245ZJR4</accession>